<organism evidence="1 2">
    <name type="scientific">Acaulospora morrowiae</name>
    <dbReference type="NCBI Taxonomy" id="94023"/>
    <lineage>
        <taxon>Eukaryota</taxon>
        <taxon>Fungi</taxon>
        <taxon>Fungi incertae sedis</taxon>
        <taxon>Mucoromycota</taxon>
        <taxon>Glomeromycotina</taxon>
        <taxon>Glomeromycetes</taxon>
        <taxon>Diversisporales</taxon>
        <taxon>Acaulosporaceae</taxon>
        <taxon>Acaulospora</taxon>
    </lineage>
</organism>
<keyword evidence="2" id="KW-1185">Reference proteome</keyword>
<dbReference type="AlphaFoldDB" id="A0A9N9G0C7"/>
<dbReference type="OrthoDB" id="2313785at2759"/>
<evidence type="ECO:0000313" key="2">
    <source>
        <dbReference type="Proteomes" id="UP000789342"/>
    </source>
</evidence>
<dbReference type="EMBL" id="CAJVPV010004291">
    <property type="protein sequence ID" value="CAG8570336.1"/>
    <property type="molecule type" value="Genomic_DNA"/>
</dbReference>
<gene>
    <name evidence="1" type="ORF">AMORRO_LOCUS6436</name>
</gene>
<protein>
    <submittedName>
        <fullName evidence="1">18360_t:CDS:1</fullName>
    </submittedName>
</protein>
<reference evidence="1" key="1">
    <citation type="submission" date="2021-06" db="EMBL/GenBank/DDBJ databases">
        <authorList>
            <person name="Kallberg Y."/>
            <person name="Tangrot J."/>
            <person name="Rosling A."/>
        </authorList>
    </citation>
    <scope>NUCLEOTIDE SEQUENCE</scope>
    <source>
        <strain evidence="1">CL551</strain>
    </source>
</reference>
<dbReference type="InterPro" id="IPR011009">
    <property type="entry name" value="Kinase-like_dom_sf"/>
</dbReference>
<sequence length="822" mass="96676">MEAAHIVIDIILQKLGFSRIIPLKPLKGWTSGNKNIDDYIKEFQLKATKYENVIEWIPFNRLSDLHKTGDSKLRAKWLDGIRKVENATQSRTLSCPVELEKFDSQIGTSELLKKLNNYMKSYDYKIYGITQDSKTSQYMIVFDSFDSRRDCFHGRCSQCERYNTSKAWCQSCDPFEITQGWTSENNDIDDYIKEYQLNTTKYEDIIEWIPFNRLSNLHKTGYSKLRAEWLDGIRKVENNTQLRTSSYTVELEKLNGSQVDTLEFTRKCKRYNTSEAWCRSCDPLKTTQGWTSGNKETDICIKEFQLKVTKYENGIEWIPFDRLYEVQTINDSVLTAIWLDGRRKLRNEGKSRKICTVILNKFLSFKKGYMCANKICGISYNPKINQYMIISEFSSEKHNRQYENYSQCNQYKISKSWCDSCNPNMINQGLSNEYCIREFKIESIEYKKIIEWIPYDKFVRMQNIGEKYLEFSITWSDVKRDFPEILKESCTVLLKVLPHNQLCFIEFLQEFKSYIKLDKNRINICERRQITNTSKYMIAFEIHESSIDEFASKRDFNYGQCTNCKRYNTSRAWCQSCDPWKMIRGWTSENVNINNCIMDFQFEATEYGKVIDWIPFDRLNDVKEIGRGGFGCVYSATWLDGKRRILYENGKCVRSHIQKYTVALKTLSDSSTNPTDFLREVETPHFYVALAKQCMDSNPQKRLAAKAIYKQLEEWYSFMDKVDELEIDEIDESEIDLDQLNELNESEVEICNKFWEADEIAKQLPLTLQKHQDAAYTSRYIDTYSIAQRYNKSVSNSADAARLHEESVSASATDSNLYNYNI</sequence>
<dbReference type="Gene3D" id="3.30.200.20">
    <property type="entry name" value="Phosphorylase Kinase, domain 1"/>
    <property type="match status" value="1"/>
</dbReference>
<accession>A0A9N9G0C7</accession>
<dbReference type="Proteomes" id="UP000789342">
    <property type="component" value="Unassembled WGS sequence"/>
</dbReference>
<comment type="caution">
    <text evidence="1">The sequence shown here is derived from an EMBL/GenBank/DDBJ whole genome shotgun (WGS) entry which is preliminary data.</text>
</comment>
<dbReference type="SUPFAM" id="SSF56112">
    <property type="entry name" value="Protein kinase-like (PK-like)"/>
    <property type="match status" value="1"/>
</dbReference>
<evidence type="ECO:0000313" key="1">
    <source>
        <dbReference type="EMBL" id="CAG8570336.1"/>
    </source>
</evidence>
<name>A0A9N9G0C7_9GLOM</name>
<proteinExistence type="predicted"/>